<keyword evidence="1" id="KW-0472">Membrane</keyword>
<keyword evidence="1" id="KW-1133">Transmembrane helix</keyword>
<evidence type="ECO:0000313" key="2">
    <source>
        <dbReference type="EMBL" id="AZU63898.1"/>
    </source>
</evidence>
<reference evidence="2 3" key="1">
    <citation type="submission" date="2017-07" db="EMBL/GenBank/DDBJ databases">
        <title>The complete genome sequence of Bacillus mesonae strain H20-5, an efficient strain improving plant abiotic stress resistance.</title>
        <authorList>
            <person name="Kim S.Y."/>
            <person name="Song H."/>
            <person name="Sang M.K."/>
            <person name="Weon H.-Y."/>
            <person name="Song J."/>
        </authorList>
    </citation>
    <scope>NUCLEOTIDE SEQUENCE [LARGE SCALE GENOMIC DNA]</scope>
    <source>
        <strain evidence="2 3">H20-5</strain>
    </source>
</reference>
<keyword evidence="3" id="KW-1185">Reference proteome</keyword>
<gene>
    <name evidence="2" type="ORF">CHR53_23065</name>
</gene>
<feature type="transmembrane region" description="Helical" evidence="1">
    <location>
        <begin position="90"/>
        <end position="107"/>
    </location>
</feature>
<accession>A0A3T0I3G4</accession>
<feature type="transmembrane region" description="Helical" evidence="1">
    <location>
        <begin position="21"/>
        <end position="46"/>
    </location>
</feature>
<sequence length="259" mass="29324">MVKLSKGGSKLSNLIIRKLTATFFTTTFISMLFSIITVNTTAEIVYNKGEHFVGWFFIFFMYIGAIILIYGNLVSIGIEYIQRRYFQQNDLLYIVIVGLFGLANGVFFQERTLAIYGMLAAVLYGVIDKWLSRKKRRGVIVLLPIAFLLLIWGYFHLTSPPMPPFTKEDAVAFATSGEGTVIDEFPKKIGKWEENINGYLITKETTAKEIENEIYIVTFSESWKKGTEKGKWQLAYKVERGSLSGIGGKGSLPPDYNKN</sequence>
<evidence type="ECO:0000256" key="1">
    <source>
        <dbReference type="SAM" id="Phobius"/>
    </source>
</evidence>
<dbReference type="EMBL" id="CP022572">
    <property type="protein sequence ID" value="AZU63898.1"/>
    <property type="molecule type" value="Genomic_DNA"/>
</dbReference>
<dbReference type="Proteomes" id="UP000282892">
    <property type="component" value="Chromosome"/>
</dbReference>
<dbReference type="OrthoDB" id="2447037at2"/>
<feature type="transmembrane region" description="Helical" evidence="1">
    <location>
        <begin position="52"/>
        <end position="78"/>
    </location>
</feature>
<evidence type="ECO:0000313" key="3">
    <source>
        <dbReference type="Proteomes" id="UP000282892"/>
    </source>
</evidence>
<feature type="transmembrane region" description="Helical" evidence="1">
    <location>
        <begin position="113"/>
        <end position="131"/>
    </location>
</feature>
<dbReference type="KEGG" id="nmk:CHR53_23065"/>
<dbReference type="AlphaFoldDB" id="A0A3T0I3G4"/>
<proteinExistence type="predicted"/>
<organism evidence="2 3">
    <name type="scientific">Neobacillus mesonae</name>
    <dbReference type="NCBI Taxonomy" id="1193713"/>
    <lineage>
        <taxon>Bacteria</taxon>
        <taxon>Bacillati</taxon>
        <taxon>Bacillota</taxon>
        <taxon>Bacilli</taxon>
        <taxon>Bacillales</taxon>
        <taxon>Bacillaceae</taxon>
        <taxon>Neobacillus</taxon>
    </lineage>
</organism>
<protein>
    <submittedName>
        <fullName evidence="2">Uncharacterized protein</fullName>
    </submittedName>
</protein>
<keyword evidence="1" id="KW-0812">Transmembrane</keyword>
<feature type="transmembrane region" description="Helical" evidence="1">
    <location>
        <begin position="138"/>
        <end position="157"/>
    </location>
</feature>
<name>A0A3T0I3G4_9BACI</name>